<dbReference type="AlphaFoldDB" id="A0AA38WBM7"/>
<accession>A0AA38WBM7</accession>
<dbReference type="Pfam" id="PF22936">
    <property type="entry name" value="Pol_BBD"/>
    <property type="match status" value="1"/>
</dbReference>
<dbReference type="Proteomes" id="UP001172457">
    <property type="component" value="Chromosome 4"/>
</dbReference>
<evidence type="ECO:0008006" key="7">
    <source>
        <dbReference type="Google" id="ProtNLM"/>
    </source>
</evidence>
<proteinExistence type="predicted"/>
<dbReference type="GO" id="GO:0004190">
    <property type="term" value="F:aspartic-type endopeptidase activity"/>
    <property type="evidence" value="ECO:0007669"/>
    <property type="project" value="UniProtKB-KW"/>
</dbReference>
<feature type="compositionally biased region" description="Low complexity" evidence="2">
    <location>
        <begin position="186"/>
        <end position="197"/>
    </location>
</feature>
<dbReference type="InterPro" id="IPR013103">
    <property type="entry name" value="RVT_2"/>
</dbReference>
<dbReference type="PANTHER" id="PTHR47481:SF41">
    <property type="entry name" value="COPIA-LIKE POLYPROTEIN_RETROTRANSPOSON"/>
    <property type="match status" value="1"/>
</dbReference>
<dbReference type="InterPro" id="IPR043502">
    <property type="entry name" value="DNA/RNA_pol_sf"/>
</dbReference>
<evidence type="ECO:0000313" key="5">
    <source>
        <dbReference type="EMBL" id="KAJ9554477.1"/>
    </source>
</evidence>
<dbReference type="Pfam" id="PF07727">
    <property type="entry name" value="RVT_2"/>
    <property type="match status" value="1"/>
</dbReference>
<dbReference type="SUPFAM" id="SSF56672">
    <property type="entry name" value="DNA/RNA polymerases"/>
    <property type="match status" value="1"/>
</dbReference>
<keyword evidence="1" id="KW-0064">Aspartyl protease</keyword>
<name>A0AA38WBM7_9ASTR</name>
<keyword evidence="1" id="KW-0378">Hydrolase</keyword>
<keyword evidence="6" id="KW-1185">Reference proteome</keyword>
<dbReference type="EMBL" id="JARYMX010000004">
    <property type="protein sequence ID" value="KAJ9554477.1"/>
    <property type="molecule type" value="Genomic_DNA"/>
</dbReference>
<dbReference type="PANTHER" id="PTHR47481">
    <property type="match status" value="1"/>
</dbReference>
<evidence type="ECO:0000256" key="1">
    <source>
        <dbReference type="ARBA" id="ARBA00022750"/>
    </source>
</evidence>
<dbReference type="CDD" id="cd09272">
    <property type="entry name" value="RNase_HI_RT_Ty1"/>
    <property type="match status" value="1"/>
</dbReference>
<sequence>MDLQHVSSELLHTIMKPGATAQELWKRLQEIFQDNKATRAVYLEEQFNTTRLESFSNISDYSARLKSLSDQLASVGNPISETKMVLQLVSGLTKGEYDAIATFIQQSDPLPSFNKARSQLLLEETRHTKQETHAQHALVTQRIDSTHTPSDAPPPRSTPNNRRGHTRGGRTPNRGTYRGRGRGRSSHQQQHWPSPQQNWYRPQTWTPPSCPFPTVSQFSQPGLLGPRPTYRAPSTTQQPVHYAPQEAHFTADAASTHGYPLTPTELTAALHTIHLQPRDISWCMDTGSTSHLTNDPGKLSNFVCLSTPHYIRVGNGIPIPINGHGNTTTTTSINFPFRLNQVHHVPHIIKYLISVGKFTRDNQVSIEFDPFGFSMKALNTGRIITRCNSSGELYPLTQASHDTSSPIVLHAASPTTWHNRLGHQNISTLSPIPTNPKVAMLDQNWKDAMLTEYNALLKQHTWELVPRPTDTNIIRCHWLFRHKFRSDGTLERYKARLVVNGKSQEVRVDCDQTFSPVVKPSTIRIVLSLAMGRKWDIHQLDVKNVFLHGDLHETVFMHQPLGFCNPSYPDYVCKHRKSLYGLKQAPRAWYQKFAAYLIHLGFVCSKSDTSLFIYKHNNELAYLLLYVDDIVLTTSSSTLKEQIIQSLKGEFDMTDLGPLSYFLGVSVTRTANTMFLSQRKYTEAIIKRATMENCKPVATPVDTNSKLSLSAGKPVDDPSLYRSLAGALQYLTFTLPDISYAVQQICLFMHEFKGLSANCGSAREVVAVVVFRCRSYQEVANVVAEACWLRNLLLELHVSIRRATMVYCNNVSAVYLFSNPVRHQCTKHIEMDIHFVREKVAIGHVRVLHIPSAYQYADIFTKGLPRQLFLDFRSNLSIRPPPAQTAGAY</sequence>
<comment type="caution">
    <text evidence="5">The sequence shown here is derived from an EMBL/GenBank/DDBJ whole genome shotgun (WGS) entry which is preliminary data.</text>
</comment>
<keyword evidence="1" id="KW-0645">Protease</keyword>
<evidence type="ECO:0000259" key="4">
    <source>
        <dbReference type="Pfam" id="PF22936"/>
    </source>
</evidence>
<protein>
    <recommendedName>
        <fullName evidence="7">Reverse transcriptase Ty1/copia-type domain-containing protein</fullName>
    </recommendedName>
</protein>
<evidence type="ECO:0000256" key="2">
    <source>
        <dbReference type="SAM" id="MobiDB-lite"/>
    </source>
</evidence>
<evidence type="ECO:0000259" key="3">
    <source>
        <dbReference type="Pfam" id="PF07727"/>
    </source>
</evidence>
<organism evidence="5 6">
    <name type="scientific">Centaurea solstitialis</name>
    <name type="common">yellow star-thistle</name>
    <dbReference type="NCBI Taxonomy" id="347529"/>
    <lineage>
        <taxon>Eukaryota</taxon>
        <taxon>Viridiplantae</taxon>
        <taxon>Streptophyta</taxon>
        <taxon>Embryophyta</taxon>
        <taxon>Tracheophyta</taxon>
        <taxon>Spermatophyta</taxon>
        <taxon>Magnoliopsida</taxon>
        <taxon>eudicotyledons</taxon>
        <taxon>Gunneridae</taxon>
        <taxon>Pentapetalae</taxon>
        <taxon>asterids</taxon>
        <taxon>campanulids</taxon>
        <taxon>Asterales</taxon>
        <taxon>Asteraceae</taxon>
        <taxon>Carduoideae</taxon>
        <taxon>Cardueae</taxon>
        <taxon>Centaureinae</taxon>
        <taxon>Centaurea</taxon>
    </lineage>
</organism>
<feature type="domain" description="Reverse transcriptase Ty1/copia-type" evidence="3">
    <location>
        <begin position="460"/>
        <end position="701"/>
    </location>
</feature>
<feature type="domain" description="Retrovirus-related Pol polyprotein from transposon TNT 1-94-like beta-barrel" evidence="4">
    <location>
        <begin position="282"/>
        <end position="360"/>
    </location>
</feature>
<evidence type="ECO:0000313" key="6">
    <source>
        <dbReference type="Proteomes" id="UP001172457"/>
    </source>
</evidence>
<reference evidence="5" key="1">
    <citation type="submission" date="2023-03" db="EMBL/GenBank/DDBJ databases">
        <title>Chromosome-scale reference genome and RAD-based genetic map of yellow starthistle (Centaurea solstitialis) reveal putative structural variation and QTLs associated with invader traits.</title>
        <authorList>
            <person name="Reatini B."/>
            <person name="Cang F.A."/>
            <person name="Jiang Q."/>
            <person name="Mckibben M.T.W."/>
            <person name="Barker M.S."/>
            <person name="Rieseberg L.H."/>
            <person name="Dlugosch K.M."/>
        </authorList>
    </citation>
    <scope>NUCLEOTIDE SEQUENCE</scope>
    <source>
        <strain evidence="5">CAN-66</strain>
        <tissue evidence="5">Leaf</tissue>
    </source>
</reference>
<gene>
    <name evidence="5" type="ORF">OSB04_018522</name>
</gene>
<dbReference type="InterPro" id="IPR054722">
    <property type="entry name" value="PolX-like_BBD"/>
</dbReference>
<feature type="region of interest" description="Disordered" evidence="2">
    <location>
        <begin position="128"/>
        <end position="206"/>
    </location>
</feature>
<dbReference type="Pfam" id="PF14223">
    <property type="entry name" value="Retrotran_gag_2"/>
    <property type="match status" value="1"/>
</dbReference>